<keyword evidence="2" id="KW-1133">Transmembrane helix</keyword>
<protein>
    <submittedName>
        <fullName evidence="3">Uncharacterized protein</fullName>
    </submittedName>
</protein>
<feature type="transmembrane region" description="Helical" evidence="2">
    <location>
        <begin position="154"/>
        <end position="175"/>
    </location>
</feature>
<evidence type="ECO:0000256" key="2">
    <source>
        <dbReference type="SAM" id="Phobius"/>
    </source>
</evidence>
<dbReference type="Proteomes" id="UP000276029">
    <property type="component" value="Unassembled WGS sequence"/>
</dbReference>
<organism evidence="3 5">
    <name type="scientific">Sphingosinicella microcystinivorans</name>
    <dbReference type="NCBI Taxonomy" id="335406"/>
    <lineage>
        <taxon>Bacteria</taxon>
        <taxon>Pseudomonadati</taxon>
        <taxon>Pseudomonadota</taxon>
        <taxon>Alphaproteobacteria</taxon>
        <taxon>Sphingomonadales</taxon>
        <taxon>Sphingosinicellaceae</taxon>
        <taxon>Sphingosinicella</taxon>
    </lineage>
</organism>
<gene>
    <name evidence="4" type="ORF">DFR51_3536</name>
    <name evidence="3" type="ORF">SmB9_10630</name>
</gene>
<evidence type="ECO:0000313" key="4">
    <source>
        <dbReference type="EMBL" id="RKS84936.1"/>
    </source>
</evidence>
<keyword evidence="2" id="KW-0812">Transmembrane</keyword>
<dbReference type="RefSeq" id="WP_126494537.1">
    <property type="nucleotide sequence ID" value="NZ_AP018711.1"/>
</dbReference>
<feature type="region of interest" description="Disordered" evidence="1">
    <location>
        <begin position="1"/>
        <end position="22"/>
    </location>
</feature>
<reference evidence="4 6" key="2">
    <citation type="submission" date="2018-10" db="EMBL/GenBank/DDBJ databases">
        <title>Genomic Encyclopedia of Type Strains, Phase IV (KMG-IV): sequencing the most valuable type-strain genomes for metagenomic binning, comparative biology and taxonomic classification.</title>
        <authorList>
            <person name="Goeker M."/>
        </authorList>
    </citation>
    <scope>NUCLEOTIDE SEQUENCE [LARGE SCALE GENOMIC DNA]</scope>
    <source>
        <strain evidence="4 6">DSM 19791</strain>
    </source>
</reference>
<evidence type="ECO:0000313" key="3">
    <source>
        <dbReference type="EMBL" id="BBE33405.1"/>
    </source>
</evidence>
<dbReference type="Proteomes" id="UP000275727">
    <property type="component" value="Chromosome"/>
</dbReference>
<dbReference type="KEGG" id="smic:SmB9_10630"/>
<keyword evidence="6" id="KW-1185">Reference proteome</keyword>
<accession>A0AAD1D4C8</accession>
<evidence type="ECO:0000256" key="1">
    <source>
        <dbReference type="SAM" id="MobiDB-lite"/>
    </source>
</evidence>
<sequence>MVTSEGQSTQDPDSLQGASAADGAHDAGAAIAMEASRFRASLLESSRSSTLVNLFDYLVERADDERSPKEIEIAIEVFGKSGNFDTSQDSMVRSHIHRLRQRLDRFNAGKTGPRLIIPKGEYRLVRTEGLDDDEAEAALAAKPFWQRLQTRRTIAILVGGNAVLWSLAFLFANYWPMPTPLAQTELWRPIMSHGRTPVIAVGDFYMIAESGDDGRMERVALNATIQSEADLSDYLMSNPQQQGKVHARDIYRVPGSMARAAITVLNQVSAMHRGSGKVEITPVSRISQERIDSSNFLYIQYFAQLGMLRSPILHLSGFAPGDEFEEIVDVASGTVYRVRHSAAAGKPDRGSAAAAKSDGVDYGYLASFPGASGSRNLLISGAGDAGLTQMIKIVGDKRQLDTLAKRTAGKESFEALYEIRTMGGLVFDTKLLIVRPLKTDATQAGAG</sequence>
<dbReference type="EMBL" id="AP018711">
    <property type="protein sequence ID" value="BBE33405.1"/>
    <property type="molecule type" value="Genomic_DNA"/>
</dbReference>
<evidence type="ECO:0000313" key="6">
    <source>
        <dbReference type="Proteomes" id="UP000276029"/>
    </source>
</evidence>
<proteinExistence type="predicted"/>
<reference evidence="3 5" key="1">
    <citation type="submission" date="2018-06" db="EMBL/GenBank/DDBJ databases">
        <title>Complete Genome Sequence of the Microcystin-Degrading Bacterium Sphingosinicella microcystinivorans Strain B-9.</title>
        <authorList>
            <person name="Jin H."/>
            <person name="Nishizawa T."/>
            <person name="Guo Y."/>
            <person name="Nishizawa A."/>
            <person name="Park H."/>
            <person name="Kato H."/>
            <person name="Tsuji K."/>
            <person name="Harada K."/>
        </authorList>
    </citation>
    <scope>NUCLEOTIDE SEQUENCE [LARGE SCALE GENOMIC DNA]</scope>
    <source>
        <strain evidence="3 5">B9</strain>
    </source>
</reference>
<name>A0AAD1D4C8_SPHMI</name>
<keyword evidence="2" id="KW-0472">Membrane</keyword>
<evidence type="ECO:0000313" key="5">
    <source>
        <dbReference type="Proteomes" id="UP000275727"/>
    </source>
</evidence>
<dbReference type="EMBL" id="RBWX01000012">
    <property type="protein sequence ID" value="RKS84936.1"/>
    <property type="molecule type" value="Genomic_DNA"/>
</dbReference>
<dbReference type="AlphaFoldDB" id="A0AAD1D4C8"/>
<feature type="compositionally biased region" description="Polar residues" evidence="1">
    <location>
        <begin position="1"/>
        <end position="13"/>
    </location>
</feature>